<comment type="caution">
    <text evidence="14">The sequence shown here is derived from an EMBL/GenBank/DDBJ whole genome shotgun (WGS) entry which is preliminary data.</text>
</comment>
<proteinExistence type="predicted"/>
<sequence>MPKKIIFDKKNILVTGGAGFIGSHLCDELVKTSKVICVDNFSSGSEKNIDHLLANPDFEFIRHDITEPLDLESLPELQKFKIEFQGVQEIYNLACPTSPKDFLKNRLATIMANSYGLKNILDVALKYKASLLHFSSSVVYGPRRKENSKVKESDIGQVDFLSTRSSFDEGKRFAETMTMNYRQVYGLDAKIMRLFRIYGPRMKLDDGQMLPDFISSALDGKDLKIFGDRNFSTTYCYINDCIDAAIKIMESDLSGPINIGSDVEINLTDLADKIITTIGSRSKIVYADEMLFMTSLCPPDTSMARNELGWMPVISLEQGLEKTIYELRASKGLKGVAQAVNTDQEEEANNKFLDQY</sequence>
<organism evidence="14 15">
    <name type="scientific">Candidatus Falkowbacteria bacterium RIFOXYA2_FULL_47_19</name>
    <dbReference type="NCBI Taxonomy" id="1797994"/>
    <lineage>
        <taxon>Bacteria</taxon>
        <taxon>Candidatus Falkowiibacteriota</taxon>
    </lineage>
</organism>
<dbReference type="Pfam" id="PF01370">
    <property type="entry name" value="Epimerase"/>
    <property type="match status" value="1"/>
</dbReference>
<name>A0A1F5SMD4_9BACT</name>
<evidence type="ECO:0000256" key="5">
    <source>
        <dbReference type="ARBA" id="ARBA00022968"/>
    </source>
</evidence>
<reference evidence="14 15" key="1">
    <citation type="journal article" date="2016" name="Nat. Commun.">
        <title>Thousands of microbial genomes shed light on interconnected biogeochemical processes in an aquifer system.</title>
        <authorList>
            <person name="Anantharaman K."/>
            <person name="Brown C.T."/>
            <person name="Hug L.A."/>
            <person name="Sharon I."/>
            <person name="Castelle C.J."/>
            <person name="Probst A.J."/>
            <person name="Thomas B.C."/>
            <person name="Singh A."/>
            <person name="Wilkins M.J."/>
            <person name="Karaoz U."/>
            <person name="Brodie E.L."/>
            <person name="Williams K.H."/>
            <person name="Hubbard S.S."/>
            <person name="Banfield J.F."/>
        </authorList>
    </citation>
    <scope>NUCLEOTIDE SEQUENCE [LARGE SCALE GENOMIC DNA]</scope>
</reference>
<keyword evidence="10" id="KW-0325">Glycoprotein</keyword>
<evidence type="ECO:0000256" key="8">
    <source>
        <dbReference type="ARBA" id="ARBA00023034"/>
    </source>
</evidence>
<dbReference type="PANTHER" id="PTHR43078">
    <property type="entry name" value="UDP-GLUCURONIC ACID DECARBOXYLASE-RELATED"/>
    <property type="match status" value="1"/>
</dbReference>
<keyword evidence="11" id="KW-0456">Lyase</keyword>
<evidence type="ECO:0000259" key="13">
    <source>
        <dbReference type="Pfam" id="PF01370"/>
    </source>
</evidence>
<gene>
    <name evidence="14" type="ORF">A2227_04660</name>
</gene>
<dbReference type="SUPFAM" id="SSF51735">
    <property type="entry name" value="NAD(P)-binding Rossmann-fold domains"/>
    <property type="match status" value="1"/>
</dbReference>
<dbReference type="STRING" id="1797994.A2227_04660"/>
<evidence type="ECO:0000256" key="9">
    <source>
        <dbReference type="ARBA" id="ARBA00023136"/>
    </source>
</evidence>
<dbReference type="FunFam" id="3.40.50.720:FF:000065">
    <property type="entry name" value="UDP-glucuronic acid decarboxylase 1"/>
    <property type="match status" value="1"/>
</dbReference>
<keyword evidence="7" id="KW-0520">NAD</keyword>
<keyword evidence="5" id="KW-0735">Signal-anchor</keyword>
<evidence type="ECO:0000313" key="14">
    <source>
        <dbReference type="EMBL" id="OGF27878.1"/>
    </source>
</evidence>
<dbReference type="AlphaFoldDB" id="A0A1F5SMD4"/>
<comment type="subcellular location">
    <subcellularLocation>
        <location evidence="2">Golgi apparatus membrane</location>
        <topology evidence="2">Single-pass type II membrane protein</topology>
    </subcellularLocation>
    <subcellularLocation>
        <location evidence="12">Golgi apparatus</location>
        <location evidence="12">Golgi stack membrane</location>
    </subcellularLocation>
</comment>
<evidence type="ECO:0000256" key="11">
    <source>
        <dbReference type="ARBA" id="ARBA00023239"/>
    </source>
</evidence>
<accession>A0A1F5SMD4</accession>
<dbReference type="InterPro" id="IPR036291">
    <property type="entry name" value="NAD(P)-bd_dom_sf"/>
</dbReference>
<evidence type="ECO:0000256" key="3">
    <source>
        <dbReference type="ARBA" id="ARBA00022692"/>
    </source>
</evidence>
<dbReference type="Proteomes" id="UP000178367">
    <property type="component" value="Unassembled WGS sequence"/>
</dbReference>
<feature type="domain" description="NAD-dependent epimerase/dehydratase" evidence="13">
    <location>
        <begin position="12"/>
        <end position="260"/>
    </location>
</feature>
<evidence type="ECO:0000256" key="12">
    <source>
        <dbReference type="ARBA" id="ARBA00037859"/>
    </source>
</evidence>
<evidence type="ECO:0000313" key="15">
    <source>
        <dbReference type="Proteomes" id="UP000178367"/>
    </source>
</evidence>
<keyword evidence="8" id="KW-0333">Golgi apparatus</keyword>
<evidence type="ECO:0000256" key="7">
    <source>
        <dbReference type="ARBA" id="ARBA00023027"/>
    </source>
</evidence>
<dbReference type="InterPro" id="IPR044516">
    <property type="entry name" value="UXS-like"/>
</dbReference>
<evidence type="ECO:0000256" key="10">
    <source>
        <dbReference type="ARBA" id="ARBA00023180"/>
    </source>
</evidence>
<comment type="cofactor">
    <cofactor evidence="1">
        <name>NAD(+)</name>
        <dbReference type="ChEBI" id="CHEBI:57540"/>
    </cofactor>
</comment>
<protein>
    <recommendedName>
        <fullName evidence="13">NAD-dependent epimerase/dehydratase domain-containing protein</fullName>
    </recommendedName>
</protein>
<dbReference type="Gene3D" id="3.40.50.720">
    <property type="entry name" value="NAD(P)-binding Rossmann-like Domain"/>
    <property type="match status" value="1"/>
</dbReference>
<keyword evidence="6" id="KW-1133">Transmembrane helix</keyword>
<keyword evidence="4" id="KW-0210">Decarboxylase</keyword>
<evidence type="ECO:0000256" key="6">
    <source>
        <dbReference type="ARBA" id="ARBA00022989"/>
    </source>
</evidence>
<evidence type="ECO:0000256" key="4">
    <source>
        <dbReference type="ARBA" id="ARBA00022793"/>
    </source>
</evidence>
<keyword evidence="9" id="KW-0472">Membrane</keyword>
<dbReference type="InterPro" id="IPR001509">
    <property type="entry name" value="Epimerase_deHydtase"/>
</dbReference>
<dbReference type="GO" id="GO:0048040">
    <property type="term" value="F:UDP-glucuronate decarboxylase activity"/>
    <property type="evidence" value="ECO:0007669"/>
    <property type="project" value="TreeGrafter"/>
</dbReference>
<keyword evidence="3" id="KW-0812">Transmembrane</keyword>
<dbReference type="EMBL" id="MFGB01000005">
    <property type="protein sequence ID" value="OGF27878.1"/>
    <property type="molecule type" value="Genomic_DNA"/>
</dbReference>
<evidence type="ECO:0000256" key="2">
    <source>
        <dbReference type="ARBA" id="ARBA00004323"/>
    </source>
</evidence>
<dbReference type="GO" id="GO:0042732">
    <property type="term" value="P:D-xylose metabolic process"/>
    <property type="evidence" value="ECO:0007669"/>
    <property type="project" value="InterPro"/>
</dbReference>
<evidence type="ECO:0000256" key="1">
    <source>
        <dbReference type="ARBA" id="ARBA00001911"/>
    </source>
</evidence>
<dbReference type="GO" id="GO:0070403">
    <property type="term" value="F:NAD+ binding"/>
    <property type="evidence" value="ECO:0007669"/>
    <property type="project" value="InterPro"/>
</dbReference>
<dbReference type="GO" id="GO:0005737">
    <property type="term" value="C:cytoplasm"/>
    <property type="evidence" value="ECO:0007669"/>
    <property type="project" value="TreeGrafter"/>
</dbReference>
<dbReference type="PANTHER" id="PTHR43078:SF6">
    <property type="entry name" value="UDP-GLUCURONIC ACID DECARBOXYLASE 1"/>
    <property type="match status" value="1"/>
</dbReference>